<dbReference type="InterPro" id="IPR054162">
    <property type="entry name" value="DUF6293_C"/>
</dbReference>
<organism evidence="3 4">
    <name type="scientific">Halonotius terrestris</name>
    <dbReference type="NCBI Taxonomy" id="2487750"/>
    <lineage>
        <taxon>Archaea</taxon>
        <taxon>Methanobacteriati</taxon>
        <taxon>Methanobacteriota</taxon>
        <taxon>Stenosarchaea group</taxon>
        <taxon>Halobacteria</taxon>
        <taxon>Halobacteriales</taxon>
        <taxon>Haloferacaceae</taxon>
        <taxon>Halonotius</taxon>
    </lineage>
</organism>
<accession>A0A8J8TDH6</accession>
<sequence>MEVTDRVHVVALGWEVARIVEPLYDLKADKVVLICPDNEALIAEFEAEMRADLEAMDRIEVETRMANLYDLDSALQVFTQAVTDHGGDDVYINVSTGSKIAAIAGMMATQTTEATPFYVRPTRGGAEETAVEPPDEPVVSGAGAITELPVFELQGPSSEQLRILAFLHGKDGVTKKELIQYTESQSLPFIANTESKSEEGRYKLLESHIITPLTDGEYISVEKVGREKQVFLEDRGVDALAAFPLEADTLEAVESSGDETYIEDFYADAFSDTAHLETS</sequence>
<name>A0A8J8TDH6_9EURY</name>
<gene>
    <name evidence="3" type="ORF">EGH24_00440</name>
</gene>
<dbReference type="Proteomes" id="UP000705823">
    <property type="component" value="Unassembled WGS sequence"/>
</dbReference>
<dbReference type="Pfam" id="PF22665">
    <property type="entry name" value="WHD_DUF6293"/>
    <property type="match status" value="1"/>
</dbReference>
<feature type="domain" description="HFX-2341-like N-terminal" evidence="1">
    <location>
        <begin position="6"/>
        <end position="122"/>
    </location>
</feature>
<evidence type="ECO:0000259" key="2">
    <source>
        <dbReference type="Pfam" id="PF22665"/>
    </source>
</evidence>
<keyword evidence="4" id="KW-1185">Reference proteome</keyword>
<evidence type="ECO:0000259" key="1">
    <source>
        <dbReference type="Pfam" id="PF19810"/>
    </source>
</evidence>
<reference evidence="3" key="1">
    <citation type="submission" date="2019-02" db="EMBL/GenBank/DDBJ databases">
        <title>Halonotius sp. a new haloarchaeum isolated from saline soil.</title>
        <authorList>
            <person name="Duran-Viseras A."/>
            <person name="Sanchez-Porro C."/>
            <person name="Ventosa A."/>
        </authorList>
    </citation>
    <scope>NUCLEOTIDE SEQUENCE</scope>
    <source>
        <strain evidence="3">F15B</strain>
    </source>
</reference>
<evidence type="ECO:0000313" key="4">
    <source>
        <dbReference type="Proteomes" id="UP000705823"/>
    </source>
</evidence>
<dbReference type="OrthoDB" id="142096at2157"/>
<proteinExistence type="predicted"/>
<dbReference type="Gene3D" id="3.40.50.10770">
    <property type="entry name" value="Hypothetical protein VC1899 like domain (Restriction endonuclease-like)"/>
    <property type="match status" value="1"/>
</dbReference>
<protein>
    <submittedName>
        <fullName evidence="3">Uncharacterized protein</fullName>
    </submittedName>
</protein>
<dbReference type="Pfam" id="PF19810">
    <property type="entry name" value="HFX_2341_N"/>
    <property type="match status" value="1"/>
</dbReference>
<comment type="caution">
    <text evidence="3">The sequence shown here is derived from an EMBL/GenBank/DDBJ whole genome shotgun (WGS) entry which is preliminary data.</text>
</comment>
<dbReference type="RefSeq" id="WP_142978213.1">
    <property type="nucleotide sequence ID" value="NZ_RKLU01000001.1"/>
</dbReference>
<dbReference type="AlphaFoldDB" id="A0A8J8TDH6"/>
<evidence type="ECO:0000313" key="3">
    <source>
        <dbReference type="EMBL" id="TQQ83307.1"/>
    </source>
</evidence>
<feature type="domain" description="DUF6293" evidence="2">
    <location>
        <begin position="147"/>
        <end position="243"/>
    </location>
</feature>
<dbReference type="InterPro" id="IPR046260">
    <property type="entry name" value="HFX_2341-like_N"/>
</dbReference>
<dbReference type="EMBL" id="RKLU01000001">
    <property type="protein sequence ID" value="TQQ83307.1"/>
    <property type="molecule type" value="Genomic_DNA"/>
</dbReference>